<organism evidence="7 8">
    <name type="scientific">Glycine soja</name>
    <name type="common">Wild soybean</name>
    <dbReference type="NCBI Taxonomy" id="3848"/>
    <lineage>
        <taxon>Eukaryota</taxon>
        <taxon>Viridiplantae</taxon>
        <taxon>Streptophyta</taxon>
        <taxon>Embryophyta</taxon>
        <taxon>Tracheophyta</taxon>
        <taxon>Spermatophyta</taxon>
        <taxon>Magnoliopsida</taxon>
        <taxon>eudicotyledons</taxon>
        <taxon>Gunneridae</taxon>
        <taxon>Pentapetalae</taxon>
        <taxon>rosids</taxon>
        <taxon>fabids</taxon>
        <taxon>Fabales</taxon>
        <taxon>Fabaceae</taxon>
        <taxon>Papilionoideae</taxon>
        <taxon>50 kb inversion clade</taxon>
        <taxon>NPAAA clade</taxon>
        <taxon>indigoferoid/millettioid clade</taxon>
        <taxon>Phaseoleae</taxon>
        <taxon>Glycine</taxon>
        <taxon>Glycine subgen. Soja</taxon>
    </lineage>
</organism>
<protein>
    <recommendedName>
        <fullName evidence="6">DUF7271 domain-containing protein</fullName>
    </recommendedName>
</protein>
<gene>
    <name evidence="7" type="ORF">D0Y65_030081</name>
</gene>
<comment type="subcellular location">
    <subcellularLocation>
        <location evidence="1">Nucleus</location>
    </subcellularLocation>
</comment>
<dbReference type="GO" id="GO:0003677">
    <property type="term" value="F:DNA binding"/>
    <property type="evidence" value="ECO:0007669"/>
    <property type="project" value="UniProtKB-KW"/>
</dbReference>
<evidence type="ECO:0000259" key="6">
    <source>
        <dbReference type="Pfam" id="PF23935"/>
    </source>
</evidence>
<evidence type="ECO:0000256" key="4">
    <source>
        <dbReference type="ARBA" id="ARBA00023163"/>
    </source>
</evidence>
<dbReference type="Proteomes" id="UP000289340">
    <property type="component" value="Chromosome 11"/>
</dbReference>
<dbReference type="InterPro" id="IPR055695">
    <property type="entry name" value="DUF7271"/>
</dbReference>
<dbReference type="Pfam" id="PF23935">
    <property type="entry name" value="DUF7271"/>
    <property type="match status" value="1"/>
</dbReference>
<dbReference type="SUPFAM" id="SSF101936">
    <property type="entry name" value="DNA-binding pseudobarrel domain"/>
    <property type="match status" value="1"/>
</dbReference>
<evidence type="ECO:0000256" key="5">
    <source>
        <dbReference type="ARBA" id="ARBA00023242"/>
    </source>
</evidence>
<keyword evidence="2" id="KW-0805">Transcription regulation</keyword>
<keyword evidence="5" id="KW-0539">Nucleus</keyword>
<sequence>MLYLQNLIQIPSIYQKQWVPHYPSKVLFAYNGSSYIIKVRKIDDKYFFADGLKEFRKALNIQEGIIIIYAALERDWIFNLHFMPPLDNQTCGRPPATRITHVWTVELTEAMISAPRPLVLPMNALRYVDVTRKNMFVLINDDHPLLWKLTMHDA</sequence>
<evidence type="ECO:0000256" key="2">
    <source>
        <dbReference type="ARBA" id="ARBA00023015"/>
    </source>
</evidence>
<evidence type="ECO:0000313" key="8">
    <source>
        <dbReference type="Proteomes" id="UP000289340"/>
    </source>
</evidence>
<accession>A0A445I2N6</accession>
<reference evidence="7 8" key="1">
    <citation type="submission" date="2018-09" db="EMBL/GenBank/DDBJ databases">
        <title>A high-quality reference genome of wild soybean provides a powerful tool to mine soybean genomes.</title>
        <authorList>
            <person name="Xie M."/>
            <person name="Chung C.Y.L."/>
            <person name="Li M.-W."/>
            <person name="Wong F.-L."/>
            <person name="Chan T.-F."/>
            <person name="Lam H.-M."/>
        </authorList>
    </citation>
    <scope>NUCLEOTIDE SEQUENCE [LARGE SCALE GENOMIC DNA]</scope>
    <source>
        <strain evidence="8">cv. W05</strain>
        <tissue evidence="7">Hypocotyl of etiolated seedlings</tissue>
    </source>
</reference>
<name>A0A445I2N6_GLYSO</name>
<keyword evidence="8" id="KW-1185">Reference proteome</keyword>
<dbReference type="GO" id="GO:0005634">
    <property type="term" value="C:nucleus"/>
    <property type="evidence" value="ECO:0007669"/>
    <property type="project" value="UniProtKB-SubCell"/>
</dbReference>
<dbReference type="AlphaFoldDB" id="A0A445I2N6"/>
<comment type="caution">
    <text evidence="7">The sequence shown here is derived from an EMBL/GenBank/DDBJ whole genome shotgun (WGS) entry which is preliminary data.</text>
</comment>
<dbReference type="EMBL" id="QZWG01000011">
    <property type="protein sequence ID" value="RZB80182.1"/>
    <property type="molecule type" value="Genomic_DNA"/>
</dbReference>
<evidence type="ECO:0000256" key="1">
    <source>
        <dbReference type="ARBA" id="ARBA00004123"/>
    </source>
</evidence>
<evidence type="ECO:0000256" key="3">
    <source>
        <dbReference type="ARBA" id="ARBA00023125"/>
    </source>
</evidence>
<feature type="domain" description="DUF7271" evidence="6">
    <location>
        <begin position="30"/>
        <end position="105"/>
    </location>
</feature>
<keyword evidence="3" id="KW-0238">DNA-binding</keyword>
<dbReference type="InterPro" id="IPR015300">
    <property type="entry name" value="DNA-bd_pseudobarrel_sf"/>
</dbReference>
<proteinExistence type="predicted"/>
<keyword evidence="4" id="KW-0804">Transcription</keyword>
<evidence type="ECO:0000313" key="7">
    <source>
        <dbReference type="EMBL" id="RZB80182.1"/>
    </source>
</evidence>